<dbReference type="InterPro" id="IPR005122">
    <property type="entry name" value="Uracil-DNA_glycosylase-like"/>
</dbReference>
<dbReference type="RefSeq" id="WP_350245128.1">
    <property type="nucleotide sequence ID" value="NZ_CP158299.1"/>
</dbReference>
<dbReference type="AlphaFoldDB" id="A0AAU7UEI6"/>
<sequence length="226" mass="24917">MTNIDASGGLPTAPCSLRTPEAIAIRSQLLTHPDHVPLRQWIEQLQESVHEQGLDIPHFDPIGGGVRARVLYLLEAPGPKAARQHGGSGFISMDNNDPTAKNVFTLTQEAGLDRRWVLAWNIVPWYVGTGDKIRPVKLGEVIEGQQHLRELISLLPDLRVVVTMGMPARKGWTPLAGLFPQITTLTTWHPSGQSLNPSKSKRTHVRDTLRLAGELAAYRFDPNGPK</sequence>
<dbReference type="InterPro" id="IPR036895">
    <property type="entry name" value="Uracil-DNA_glycosylase-like_sf"/>
</dbReference>
<accession>A0AAU7UEI6</accession>
<dbReference type="SUPFAM" id="SSF52141">
    <property type="entry name" value="Uracil-DNA glycosylase-like"/>
    <property type="match status" value="1"/>
</dbReference>
<name>A0AAU7UEI6_9DEIO</name>
<protein>
    <submittedName>
        <fullName evidence="2">Uracil-DNA glycosylase</fullName>
    </submittedName>
</protein>
<organism evidence="2">
    <name type="scientific">Deinococcus sonorensis KR-87</name>
    <dbReference type="NCBI Taxonomy" id="694439"/>
    <lineage>
        <taxon>Bacteria</taxon>
        <taxon>Thermotogati</taxon>
        <taxon>Deinococcota</taxon>
        <taxon>Deinococci</taxon>
        <taxon>Deinococcales</taxon>
        <taxon>Deinococcaceae</taxon>
        <taxon>Deinococcus</taxon>
    </lineage>
</organism>
<proteinExistence type="predicted"/>
<evidence type="ECO:0000313" key="2">
    <source>
        <dbReference type="EMBL" id="XBV87023.1"/>
    </source>
</evidence>
<gene>
    <name evidence="2" type="ORF">ABOD76_12160</name>
</gene>
<dbReference type="KEGG" id="dsc:ABOD76_12160"/>
<dbReference type="EMBL" id="CP158299">
    <property type="protein sequence ID" value="XBV87023.1"/>
    <property type="molecule type" value="Genomic_DNA"/>
</dbReference>
<reference evidence="2" key="1">
    <citation type="submission" date="2024-06" db="EMBL/GenBank/DDBJ databases">
        <title>Draft Genome Sequence of Deinococcus sonorensis Type Strain KR-87, a Biofilm Producing Representative of the Genus Deinococcus.</title>
        <authorList>
            <person name="Boren L.S."/>
            <person name="Grosso R.A."/>
            <person name="Hugenberg-Cox A.N."/>
            <person name="Hill J.T.E."/>
            <person name="Albert C.M."/>
            <person name="Tuohy J.M."/>
        </authorList>
    </citation>
    <scope>NUCLEOTIDE SEQUENCE</scope>
    <source>
        <strain evidence="2">KR-87</strain>
    </source>
</reference>
<evidence type="ECO:0000259" key="1">
    <source>
        <dbReference type="Pfam" id="PF03167"/>
    </source>
</evidence>
<dbReference type="Gene3D" id="3.40.470.10">
    <property type="entry name" value="Uracil-DNA glycosylase-like domain"/>
    <property type="match status" value="1"/>
</dbReference>
<dbReference type="Pfam" id="PF03167">
    <property type="entry name" value="UDG"/>
    <property type="match status" value="1"/>
</dbReference>
<feature type="domain" description="Uracil-DNA glycosylase-like" evidence="1">
    <location>
        <begin position="67"/>
        <end position="209"/>
    </location>
</feature>
<dbReference type="CDD" id="cd10035">
    <property type="entry name" value="UDG_like"/>
    <property type="match status" value="1"/>
</dbReference>